<dbReference type="PROSITE" id="PS50886">
    <property type="entry name" value="TRBD"/>
    <property type="match status" value="1"/>
</dbReference>
<dbReference type="PATRIC" id="fig|1423755.3.peg.126"/>
<feature type="domain" description="TRNA-binding" evidence="4">
    <location>
        <begin position="91"/>
        <end position="205"/>
    </location>
</feature>
<dbReference type="FunFam" id="2.40.50.140:FF:000045">
    <property type="entry name" value="Phenylalanine--tRNA ligase beta subunit"/>
    <property type="match status" value="1"/>
</dbReference>
<name>A0A0R1WPT1_9LACO</name>
<dbReference type="Pfam" id="PF14794">
    <property type="entry name" value="DUF4479"/>
    <property type="match status" value="1"/>
</dbReference>
<dbReference type="OrthoDB" id="9805455at2"/>
<dbReference type="InterPro" id="IPR012340">
    <property type="entry name" value="NA-bd_OB-fold"/>
</dbReference>
<dbReference type="InterPro" id="IPR037154">
    <property type="entry name" value="YtpR-like_sf"/>
</dbReference>
<evidence type="ECO:0000313" key="5">
    <source>
        <dbReference type="EMBL" id="KRM19429.1"/>
    </source>
</evidence>
<dbReference type="STRING" id="1423755.FC40_GL000115"/>
<evidence type="ECO:0000313" key="6">
    <source>
        <dbReference type="Proteomes" id="UP000051054"/>
    </source>
</evidence>
<dbReference type="EMBL" id="AZGD01000050">
    <property type="protein sequence ID" value="KRM19429.1"/>
    <property type="molecule type" value="Genomic_DNA"/>
</dbReference>
<dbReference type="GO" id="GO:0000049">
    <property type="term" value="F:tRNA binding"/>
    <property type="evidence" value="ECO:0007669"/>
    <property type="project" value="UniProtKB-UniRule"/>
</dbReference>
<dbReference type="InterPro" id="IPR033714">
    <property type="entry name" value="tRNA_bind_bactPheRS"/>
</dbReference>
<gene>
    <name evidence="5" type="ORF">FC40_GL000115</name>
</gene>
<reference evidence="5 6" key="1">
    <citation type="journal article" date="2015" name="Genome Announc.">
        <title>Expanding the biotechnology potential of lactobacilli through comparative genomics of 213 strains and associated genera.</title>
        <authorList>
            <person name="Sun Z."/>
            <person name="Harris H.M."/>
            <person name="McCann A."/>
            <person name="Guo C."/>
            <person name="Argimon S."/>
            <person name="Zhang W."/>
            <person name="Yang X."/>
            <person name="Jeffery I.B."/>
            <person name="Cooney J.C."/>
            <person name="Kagawa T.F."/>
            <person name="Liu W."/>
            <person name="Song Y."/>
            <person name="Salvetti E."/>
            <person name="Wrobel A."/>
            <person name="Rasinkangas P."/>
            <person name="Parkhill J."/>
            <person name="Rea M.C."/>
            <person name="O'Sullivan O."/>
            <person name="Ritari J."/>
            <person name="Douillard F.P."/>
            <person name="Paul Ross R."/>
            <person name="Yang R."/>
            <person name="Briner A.E."/>
            <person name="Felis G.E."/>
            <person name="de Vos W.M."/>
            <person name="Barrangou R."/>
            <person name="Klaenhammer T.R."/>
            <person name="Caufield P.W."/>
            <person name="Cui Y."/>
            <person name="Zhang H."/>
            <person name="O'Toole P.W."/>
        </authorList>
    </citation>
    <scope>NUCLEOTIDE SEQUENCE [LARGE SCALE GENOMIC DNA]</scope>
    <source>
        <strain evidence="5 6">DSM 18933</strain>
    </source>
</reference>
<evidence type="ECO:0000256" key="1">
    <source>
        <dbReference type="ARBA" id="ARBA00022555"/>
    </source>
</evidence>
<dbReference type="NCBIfam" id="NF045760">
    <property type="entry name" value="YtpR"/>
    <property type="match status" value="1"/>
</dbReference>
<protein>
    <submittedName>
        <fullName evidence="5">Phenylalanine--tRNA ligase beta subunit</fullName>
    </submittedName>
</protein>
<evidence type="ECO:0000256" key="2">
    <source>
        <dbReference type="ARBA" id="ARBA00022884"/>
    </source>
</evidence>
<comment type="caution">
    <text evidence="5">The sequence shown here is derived from an EMBL/GenBank/DDBJ whole genome shotgun (WGS) entry which is preliminary data.</text>
</comment>
<dbReference type="RefSeq" id="WP_025022335.1">
    <property type="nucleotide sequence ID" value="NZ_AZGD01000050.1"/>
</dbReference>
<dbReference type="eggNOG" id="COG0073">
    <property type="taxonomic scope" value="Bacteria"/>
</dbReference>
<dbReference type="SUPFAM" id="SSF50249">
    <property type="entry name" value="Nucleic acid-binding proteins"/>
    <property type="match status" value="1"/>
</dbReference>
<dbReference type="Gene3D" id="3.30.1940.10">
    <property type="entry name" value="YtpR-like"/>
    <property type="match status" value="1"/>
</dbReference>
<accession>A0A0R1WPT1</accession>
<dbReference type="Gene3D" id="2.40.50.140">
    <property type="entry name" value="Nucleic acid-binding proteins"/>
    <property type="match status" value="1"/>
</dbReference>
<organism evidence="5 6">
    <name type="scientific">Ligilactobacillus hayakitensis DSM 18933 = JCM 14209</name>
    <dbReference type="NCBI Taxonomy" id="1423755"/>
    <lineage>
        <taxon>Bacteria</taxon>
        <taxon>Bacillati</taxon>
        <taxon>Bacillota</taxon>
        <taxon>Bacilli</taxon>
        <taxon>Lactobacillales</taxon>
        <taxon>Lactobacillaceae</taxon>
        <taxon>Ligilactobacillus</taxon>
    </lineage>
</organism>
<dbReference type="GO" id="GO:0016874">
    <property type="term" value="F:ligase activity"/>
    <property type="evidence" value="ECO:0007669"/>
    <property type="project" value="UniProtKB-KW"/>
</dbReference>
<sequence length="216" mass="23704">MLVSTYNSKNIGDVLILMLNADSENQESQSKNNVTRIYDVKTNKTLGFNIFEASTVVPNLKGNGQVVLNNQQVNALNELLEQNGFEPELVVDESPKFVVGRVEEMVEHPDSDHLHVTKVRVDNDEVLQIVCGAPNVDQGQKVVVAKVGAMMPSGLIIWPGALRGETSNGMICAARELALPNAPQKRGILVLDENDTDFNVGEEFNFEKGAQLFVNK</sequence>
<keyword evidence="5" id="KW-0436">Ligase</keyword>
<dbReference type="Proteomes" id="UP000051054">
    <property type="component" value="Unassembled WGS sequence"/>
</dbReference>
<keyword evidence="2 3" id="KW-0694">RNA-binding</keyword>
<keyword evidence="1 3" id="KW-0820">tRNA-binding</keyword>
<keyword evidence="6" id="KW-1185">Reference proteome</keyword>
<evidence type="ECO:0000256" key="3">
    <source>
        <dbReference type="PROSITE-ProRule" id="PRU00209"/>
    </source>
</evidence>
<dbReference type="AlphaFoldDB" id="A0A0R1WPT1"/>
<evidence type="ECO:0000259" key="4">
    <source>
        <dbReference type="PROSITE" id="PS50886"/>
    </source>
</evidence>
<dbReference type="InterPro" id="IPR002547">
    <property type="entry name" value="tRNA-bd_dom"/>
</dbReference>
<proteinExistence type="predicted"/>
<dbReference type="InterPro" id="IPR027855">
    <property type="entry name" value="DUF4479"/>
</dbReference>
<dbReference type="CDD" id="cd02796">
    <property type="entry name" value="tRNA_bind_bactPheRS"/>
    <property type="match status" value="1"/>
</dbReference>
<dbReference type="Pfam" id="PF01588">
    <property type="entry name" value="tRNA_bind"/>
    <property type="match status" value="1"/>
</dbReference>